<evidence type="ECO:0000256" key="1">
    <source>
        <dbReference type="ARBA" id="ARBA00006226"/>
    </source>
</evidence>
<sequence length="144" mass="15619">MPSPDRRVPGRRARAAASPARRTGLGGGTRPVPGRQPRDGGSGIPARTLRFALSTQAFHDLAAILDRIRAENPLAAERYGRLFRRTFGTLAAMPGIGTRADGAGTLEFTFQRNYRIVYRPAGSTIWITRVVHVARMRSHALGSG</sequence>
<organism evidence="4 5">
    <name type="scientific">Roseateles chitinivorans</name>
    <dbReference type="NCBI Taxonomy" id="2917965"/>
    <lineage>
        <taxon>Bacteria</taxon>
        <taxon>Pseudomonadati</taxon>
        <taxon>Pseudomonadota</taxon>
        <taxon>Betaproteobacteria</taxon>
        <taxon>Burkholderiales</taxon>
        <taxon>Sphaerotilaceae</taxon>
        <taxon>Roseateles</taxon>
    </lineage>
</organism>
<dbReference type="PANTHER" id="PTHR33755">
    <property type="entry name" value="TOXIN PARE1-RELATED"/>
    <property type="match status" value="1"/>
</dbReference>
<evidence type="ECO:0000256" key="3">
    <source>
        <dbReference type="SAM" id="MobiDB-lite"/>
    </source>
</evidence>
<keyword evidence="5" id="KW-1185">Reference proteome</keyword>
<protein>
    <recommendedName>
        <fullName evidence="6">Type II toxin-antitoxin system RelE/ParE family toxin</fullName>
    </recommendedName>
</protein>
<comment type="similarity">
    <text evidence="1">Belongs to the RelE toxin family.</text>
</comment>
<evidence type="ECO:0000313" key="5">
    <source>
        <dbReference type="Proteomes" id="UP000231501"/>
    </source>
</evidence>
<evidence type="ECO:0000256" key="2">
    <source>
        <dbReference type="ARBA" id="ARBA00022649"/>
    </source>
</evidence>
<dbReference type="Gene3D" id="3.30.2310.20">
    <property type="entry name" value="RelE-like"/>
    <property type="match status" value="1"/>
</dbReference>
<dbReference type="AlphaFoldDB" id="A0A2G9C7Q3"/>
<feature type="region of interest" description="Disordered" evidence="3">
    <location>
        <begin position="1"/>
        <end position="44"/>
    </location>
</feature>
<reference evidence="4 5" key="1">
    <citation type="submission" date="2017-11" db="EMBL/GenBank/DDBJ databases">
        <title>Draft genome sequence of Mitsuaria sp. HWN-4.</title>
        <authorList>
            <person name="Gundlapally S.R."/>
        </authorList>
    </citation>
    <scope>NUCLEOTIDE SEQUENCE [LARGE SCALE GENOMIC DNA]</scope>
    <source>
        <strain evidence="4 5">HWN-4</strain>
    </source>
</reference>
<dbReference type="Pfam" id="PF05016">
    <property type="entry name" value="ParE_toxin"/>
    <property type="match status" value="1"/>
</dbReference>
<gene>
    <name evidence="4" type="ORF">CS062_14430</name>
</gene>
<dbReference type="InterPro" id="IPR051803">
    <property type="entry name" value="TA_system_RelE-like_toxin"/>
</dbReference>
<dbReference type="InterPro" id="IPR035093">
    <property type="entry name" value="RelE/ParE_toxin_dom_sf"/>
</dbReference>
<comment type="caution">
    <text evidence="4">The sequence shown here is derived from an EMBL/GenBank/DDBJ whole genome shotgun (WGS) entry which is preliminary data.</text>
</comment>
<evidence type="ECO:0000313" key="4">
    <source>
        <dbReference type="EMBL" id="PIM52448.1"/>
    </source>
</evidence>
<evidence type="ECO:0008006" key="6">
    <source>
        <dbReference type="Google" id="ProtNLM"/>
    </source>
</evidence>
<dbReference type="PANTHER" id="PTHR33755:SF6">
    <property type="entry name" value="PLASMID STABILIZATION SYSTEM PROTEIN"/>
    <property type="match status" value="1"/>
</dbReference>
<dbReference type="InterPro" id="IPR007712">
    <property type="entry name" value="RelE/ParE_toxin"/>
</dbReference>
<keyword evidence="2" id="KW-1277">Toxin-antitoxin system</keyword>
<dbReference type="EMBL" id="PEOG01000037">
    <property type="protein sequence ID" value="PIM52448.1"/>
    <property type="molecule type" value="Genomic_DNA"/>
</dbReference>
<dbReference type="Proteomes" id="UP000231501">
    <property type="component" value="Unassembled WGS sequence"/>
</dbReference>
<proteinExistence type="inferred from homology"/>
<name>A0A2G9C7Q3_9BURK</name>
<accession>A0A2G9C7Q3</accession>